<dbReference type="PANTHER" id="PTHR48200">
    <property type="entry name" value="PROTEIN, PUTATIVE-RELATED"/>
    <property type="match status" value="1"/>
</dbReference>
<organism evidence="2 3">
    <name type="scientific">Gossypium australe</name>
    <dbReference type="NCBI Taxonomy" id="47621"/>
    <lineage>
        <taxon>Eukaryota</taxon>
        <taxon>Viridiplantae</taxon>
        <taxon>Streptophyta</taxon>
        <taxon>Embryophyta</taxon>
        <taxon>Tracheophyta</taxon>
        <taxon>Spermatophyta</taxon>
        <taxon>Magnoliopsida</taxon>
        <taxon>eudicotyledons</taxon>
        <taxon>Gunneridae</taxon>
        <taxon>Pentapetalae</taxon>
        <taxon>rosids</taxon>
        <taxon>malvids</taxon>
        <taxon>Malvales</taxon>
        <taxon>Malvaceae</taxon>
        <taxon>Malvoideae</taxon>
        <taxon>Gossypium</taxon>
    </lineage>
</organism>
<evidence type="ECO:0000313" key="2">
    <source>
        <dbReference type="EMBL" id="KAA3488724.1"/>
    </source>
</evidence>
<keyword evidence="1" id="KW-0175">Coiled coil</keyword>
<keyword evidence="3" id="KW-1185">Reference proteome</keyword>
<evidence type="ECO:0000313" key="3">
    <source>
        <dbReference type="Proteomes" id="UP000325315"/>
    </source>
</evidence>
<protein>
    <submittedName>
        <fullName evidence="2">Tropomyosin-2-like</fullName>
    </submittedName>
</protein>
<dbReference type="OrthoDB" id="990598at2759"/>
<reference evidence="3" key="1">
    <citation type="journal article" date="2019" name="Plant Biotechnol. J.">
        <title>Genome sequencing of the Australian wild diploid species Gossypium australe highlights disease resistance and delayed gland morphogenesis.</title>
        <authorList>
            <person name="Cai Y."/>
            <person name="Cai X."/>
            <person name="Wang Q."/>
            <person name="Wang P."/>
            <person name="Zhang Y."/>
            <person name="Cai C."/>
            <person name="Xu Y."/>
            <person name="Wang K."/>
            <person name="Zhou Z."/>
            <person name="Wang C."/>
            <person name="Geng S."/>
            <person name="Li B."/>
            <person name="Dong Q."/>
            <person name="Hou Y."/>
            <person name="Wang H."/>
            <person name="Ai P."/>
            <person name="Liu Z."/>
            <person name="Yi F."/>
            <person name="Sun M."/>
            <person name="An G."/>
            <person name="Cheng J."/>
            <person name="Zhang Y."/>
            <person name="Shi Q."/>
            <person name="Xie Y."/>
            <person name="Shi X."/>
            <person name="Chang Y."/>
            <person name="Huang F."/>
            <person name="Chen Y."/>
            <person name="Hong S."/>
            <person name="Mi L."/>
            <person name="Sun Q."/>
            <person name="Zhang L."/>
            <person name="Zhou B."/>
            <person name="Peng R."/>
            <person name="Zhang X."/>
            <person name="Liu F."/>
        </authorList>
    </citation>
    <scope>NUCLEOTIDE SEQUENCE [LARGE SCALE GENOMIC DNA]</scope>
    <source>
        <strain evidence="3">cv. PA1801</strain>
    </source>
</reference>
<name>A0A5B6X5Z6_9ROSI</name>
<dbReference type="Proteomes" id="UP000325315">
    <property type="component" value="Unassembled WGS sequence"/>
</dbReference>
<gene>
    <name evidence="2" type="ORF">EPI10_032440</name>
</gene>
<feature type="coiled-coil region" evidence="1">
    <location>
        <begin position="99"/>
        <end position="130"/>
    </location>
</feature>
<dbReference type="EMBL" id="SMMG02000001">
    <property type="protein sequence ID" value="KAA3488724.1"/>
    <property type="molecule type" value="Genomic_DNA"/>
</dbReference>
<dbReference type="PANTHER" id="PTHR48200:SF1">
    <property type="entry name" value="AMINOTRANSFERASE-LIKE PLANT MOBILE DOMAIN-CONTAINING PROTEIN"/>
    <property type="match status" value="1"/>
</dbReference>
<sequence length="133" mass="15557">MRSCSDAGVLIGSLCSEFGEPLTIRIKAVYTGNAWSSAMRVLRVNEISTAWNQTLRMKKLTVGSMTTPEYSRWFNRRINDSMKDVRPMEEYLQIVPSELEIIKQDFEKKNRELEKKIEQLEEEKMHLRLDVDV</sequence>
<comment type="caution">
    <text evidence="2">The sequence shown here is derived from an EMBL/GenBank/DDBJ whole genome shotgun (WGS) entry which is preliminary data.</text>
</comment>
<evidence type="ECO:0000256" key="1">
    <source>
        <dbReference type="SAM" id="Coils"/>
    </source>
</evidence>
<proteinExistence type="predicted"/>
<accession>A0A5B6X5Z6</accession>
<dbReference type="AlphaFoldDB" id="A0A5B6X5Z6"/>